<proteinExistence type="predicted"/>
<dbReference type="InterPro" id="IPR006638">
    <property type="entry name" value="Elp3/MiaA/NifB-like_rSAM"/>
</dbReference>
<name>A0A1G2EEH8_9BACT</name>
<accession>A0A1G2EEH8</accession>
<evidence type="ECO:0000259" key="7">
    <source>
        <dbReference type="PROSITE" id="PS51918"/>
    </source>
</evidence>
<dbReference type="GO" id="GO:0031419">
    <property type="term" value="F:cobalamin binding"/>
    <property type="evidence" value="ECO:0007669"/>
    <property type="project" value="InterPro"/>
</dbReference>
<evidence type="ECO:0000256" key="5">
    <source>
        <dbReference type="ARBA" id="ARBA00023014"/>
    </source>
</evidence>
<reference evidence="8 9" key="1">
    <citation type="journal article" date="2016" name="Nat. Commun.">
        <title>Thousands of microbial genomes shed light on interconnected biogeochemical processes in an aquifer system.</title>
        <authorList>
            <person name="Anantharaman K."/>
            <person name="Brown C.T."/>
            <person name="Hug L.A."/>
            <person name="Sharon I."/>
            <person name="Castelle C.J."/>
            <person name="Probst A.J."/>
            <person name="Thomas B.C."/>
            <person name="Singh A."/>
            <person name="Wilkins M.J."/>
            <person name="Karaoz U."/>
            <person name="Brodie E.L."/>
            <person name="Williams K.H."/>
            <person name="Hubbard S.S."/>
            <person name="Banfield J.F."/>
        </authorList>
    </citation>
    <scope>NUCLEOTIDE SEQUENCE [LARGE SCALE GENOMIC DNA]</scope>
</reference>
<dbReference type="Gene3D" id="3.20.20.70">
    <property type="entry name" value="Aldolase class I"/>
    <property type="match status" value="1"/>
</dbReference>
<dbReference type="PANTHER" id="PTHR43409">
    <property type="entry name" value="ANAEROBIC MAGNESIUM-PROTOPORPHYRIN IX MONOMETHYL ESTER CYCLASE-RELATED"/>
    <property type="match status" value="1"/>
</dbReference>
<keyword evidence="3" id="KW-0479">Metal-binding</keyword>
<evidence type="ECO:0000259" key="6">
    <source>
        <dbReference type="PROSITE" id="PS51332"/>
    </source>
</evidence>
<evidence type="ECO:0000256" key="1">
    <source>
        <dbReference type="ARBA" id="ARBA00001966"/>
    </source>
</evidence>
<feature type="domain" description="B12-binding" evidence="6">
    <location>
        <begin position="1"/>
        <end position="127"/>
    </location>
</feature>
<dbReference type="InterPro" id="IPR058240">
    <property type="entry name" value="rSAM_sf"/>
</dbReference>
<keyword evidence="4" id="KW-0408">Iron</keyword>
<evidence type="ECO:0000256" key="2">
    <source>
        <dbReference type="ARBA" id="ARBA00022691"/>
    </source>
</evidence>
<comment type="cofactor">
    <cofactor evidence="1">
        <name>[4Fe-4S] cluster</name>
        <dbReference type="ChEBI" id="CHEBI:49883"/>
    </cofactor>
</comment>
<dbReference type="GO" id="GO:0005829">
    <property type="term" value="C:cytosol"/>
    <property type="evidence" value="ECO:0007669"/>
    <property type="project" value="TreeGrafter"/>
</dbReference>
<dbReference type="Pfam" id="PF04055">
    <property type="entry name" value="Radical_SAM"/>
    <property type="match status" value="1"/>
</dbReference>
<evidence type="ECO:0000313" key="9">
    <source>
        <dbReference type="Proteomes" id="UP000178647"/>
    </source>
</evidence>
<dbReference type="InterPro" id="IPR006158">
    <property type="entry name" value="Cobalamin-bd"/>
</dbReference>
<dbReference type="Gene3D" id="3.40.50.280">
    <property type="entry name" value="Cobalamin-binding domain"/>
    <property type="match status" value="1"/>
</dbReference>
<dbReference type="InterPro" id="IPR051198">
    <property type="entry name" value="BchE-like"/>
</dbReference>
<dbReference type="GO" id="GO:0003824">
    <property type="term" value="F:catalytic activity"/>
    <property type="evidence" value="ECO:0007669"/>
    <property type="project" value="InterPro"/>
</dbReference>
<dbReference type="InterPro" id="IPR013785">
    <property type="entry name" value="Aldolase_TIM"/>
</dbReference>
<dbReference type="GO" id="GO:0051539">
    <property type="term" value="F:4 iron, 4 sulfur cluster binding"/>
    <property type="evidence" value="ECO:0007669"/>
    <property type="project" value="UniProtKB-KW"/>
</dbReference>
<dbReference type="STRING" id="1801672.A2896_01530"/>
<dbReference type="PROSITE" id="PS51918">
    <property type="entry name" value="RADICAL_SAM"/>
    <property type="match status" value="1"/>
</dbReference>
<dbReference type="SMART" id="SM00729">
    <property type="entry name" value="Elp3"/>
    <property type="match status" value="1"/>
</dbReference>
<dbReference type="GO" id="GO:0046872">
    <property type="term" value="F:metal ion binding"/>
    <property type="evidence" value="ECO:0007669"/>
    <property type="project" value="UniProtKB-KW"/>
</dbReference>
<dbReference type="Pfam" id="PF02310">
    <property type="entry name" value="B12-binding"/>
    <property type="match status" value="1"/>
</dbReference>
<sequence length="477" mass="56010">MRVALFDYSLFYESLGLANLMGALKAKNHDYKLFIISEEKDIIESVKQFNPDLLSFSVCTGIHHISFGLARYLRKHMRALTVFGGPHVTLFPEESIKEDCVDIICRGDGEEALIELLDALKNRGDYSQIKNLWVKKDGQIFRNEIRPLIENLDSLPLPDRSQYLKYPIVRDLPLKRFITGYGCPFQCSFCYNAMFLKEVYKGKGNYLRKKSVDRVFLEIKEVQKISTVKRIHFHDDNFNFYQEWFKEFCERYAKEIGLPWSCTVRVDNMLNEEVVKMMHEAGCVGVTYGLETHNENVRNKILNKHLKNEDFEKASKLFKKYKIKHIAAIMLNLPGETIKDAFATLHFARKLNSDVVRAALYNMAKKQPIIDWLMENNYIDHAPEIDNFNPTRLEDVAIHSPDMERMIRLSAFFNIMLKFPFLEPLFRFLSFFPIGRFGRSRMYDSYLEMRFMGVPPLQGFKYFLKVRQGFKAFQNLR</sequence>
<evidence type="ECO:0000256" key="4">
    <source>
        <dbReference type="ARBA" id="ARBA00023004"/>
    </source>
</evidence>
<dbReference type="PROSITE" id="PS51332">
    <property type="entry name" value="B12_BINDING"/>
    <property type="match status" value="1"/>
</dbReference>
<protein>
    <submittedName>
        <fullName evidence="8">Uncharacterized protein</fullName>
    </submittedName>
</protein>
<dbReference type="AlphaFoldDB" id="A0A1G2EEH8"/>
<dbReference type="EMBL" id="MHMH01000021">
    <property type="protein sequence ID" value="OGZ24002.1"/>
    <property type="molecule type" value="Genomic_DNA"/>
</dbReference>
<dbReference type="Proteomes" id="UP000178647">
    <property type="component" value="Unassembled WGS sequence"/>
</dbReference>
<dbReference type="CDD" id="cd02068">
    <property type="entry name" value="radical_SAM_B12_BD"/>
    <property type="match status" value="1"/>
</dbReference>
<dbReference type="SUPFAM" id="SSF102114">
    <property type="entry name" value="Radical SAM enzymes"/>
    <property type="match status" value="1"/>
</dbReference>
<dbReference type="SFLD" id="SFLDG01082">
    <property type="entry name" value="B12-binding_domain_containing"/>
    <property type="match status" value="1"/>
</dbReference>
<dbReference type="PANTHER" id="PTHR43409:SF16">
    <property type="entry name" value="SLR0320 PROTEIN"/>
    <property type="match status" value="1"/>
</dbReference>
<dbReference type="CDD" id="cd01335">
    <property type="entry name" value="Radical_SAM"/>
    <property type="match status" value="1"/>
</dbReference>
<dbReference type="SFLD" id="SFLDS00029">
    <property type="entry name" value="Radical_SAM"/>
    <property type="match status" value="1"/>
</dbReference>
<comment type="caution">
    <text evidence="8">The sequence shown here is derived from an EMBL/GenBank/DDBJ whole genome shotgun (WGS) entry which is preliminary data.</text>
</comment>
<dbReference type="SFLD" id="SFLDG01123">
    <property type="entry name" value="methyltransferase_(Class_B)"/>
    <property type="match status" value="1"/>
</dbReference>
<evidence type="ECO:0000256" key="3">
    <source>
        <dbReference type="ARBA" id="ARBA00022723"/>
    </source>
</evidence>
<dbReference type="InterPro" id="IPR034466">
    <property type="entry name" value="Methyltransferase_Class_B"/>
</dbReference>
<organism evidence="8 9">
    <name type="scientific">Candidatus Nealsonbacteria bacterium RIFCSPLOWO2_01_FULL_43_32</name>
    <dbReference type="NCBI Taxonomy" id="1801672"/>
    <lineage>
        <taxon>Bacteria</taxon>
        <taxon>Candidatus Nealsoniibacteriota</taxon>
    </lineage>
</organism>
<keyword evidence="5" id="KW-0411">Iron-sulfur</keyword>
<feature type="domain" description="Radical SAM core" evidence="7">
    <location>
        <begin position="164"/>
        <end position="392"/>
    </location>
</feature>
<keyword evidence="2" id="KW-0949">S-adenosyl-L-methionine</keyword>
<dbReference type="InterPro" id="IPR007197">
    <property type="entry name" value="rSAM"/>
</dbReference>
<gene>
    <name evidence="8" type="ORF">A2896_01530</name>
</gene>
<evidence type="ECO:0000313" key="8">
    <source>
        <dbReference type="EMBL" id="OGZ24002.1"/>
    </source>
</evidence>